<organism evidence="2 3">
    <name type="scientific">Devosia ureilytica</name>
    <dbReference type="NCBI Taxonomy" id="2952754"/>
    <lineage>
        <taxon>Bacteria</taxon>
        <taxon>Pseudomonadati</taxon>
        <taxon>Pseudomonadota</taxon>
        <taxon>Alphaproteobacteria</taxon>
        <taxon>Hyphomicrobiales</taxon>
        <taxon>Devosiaceae</taxon>
        <taxon>Devosia</taxon>
    </lineage>
</organism>
<accession>A0A9Q4AQG3</accession>
<dbReference type="Proteomes" id="UP001060275">
    <property type="component" value="Unassembled WGS sequence"/>
</dbReference>
<dbReference type="InterPro" id="IPR050706">
    <property type="entry name" value="Cyclic-di-GMP_PDE-like"/>
</dbReference>
<dbReference type="RefSeq" id="WP_254675105.1">
    <property type="nucleotide sequence ID" value="NZ_JAMWDU010000004.1"/>
</dbReference>
<proteinExistence type="predicted"/>
<dbReference type="Gene3D" id="3.30.70.270">
    <property type="match status" value="1"/>
</dbReference>
<dbReference type="GO" id="GO:0071111">
    <property type="term" value="F:cyclic-guanylate-specific phosphodiesterase activity"/>
    <property type="evidence" value="ECO:0007669"/>
    <property type="project" value="InterPro"/>
</dbReference>
<dbReference type="PANTHER" id="PTHR33121:SF79">
    <property type="entry name" value="CYCLIC DI-GMP PHOSPHODIESTERASE PDED-RELATED"/>
    <property type="match status" value="1"/>
</dbReference>
<evidence type="ECO:0000313" key="2">
    <source>
        <dbReference type="EMBL" id="MCP8888029.1"/>
    </source>
</evidence>
<dbReference type="Pfam" id="PF00990">
    <property type="entry name" value="GGDEF"/>
    <property type="match status" value="1"/>
</dbReference>
<dbReference type="PROSITE" id="PS50887">
    <property type="entry name" value="GGDEF"/>
    <property type="match status" value="1"/>
</dbReference>
<dbReference type="CDD" id="cd01949">
    <property type="entry name" value="GGDEF"/>
    <property type="match status" value="1"/>
</dbReference>
<feature type="domain" description="GGDEF" evidence="1">
    <location>
        <begin position="58"/>
        <end position="188"/>
    </location>
</feature>
<keyword evidence="3" id="KW-1185">Reference proteome</keyword>
<dbReference type="InterPro" id="IPR000160">
    <property type="entry name" value="GGDEF_dom"/>
</dbReference>
<dbReference type="EMBL" id="JAMWDU010000004">
    <property type="protein sequence ID" value="MCP8888029.1"/>
    <property type="molecule type" value="Genomic_DNA"/>
</dbReference>
<gene>
    <name evidence="2" type="ORF">NF348_12965</name>
</gene>
<dbReference type="InterPro" id="IPR043128">
    <property type="entry name" value="Rev_trsase/Diguanyl_cyclase"/>
</dbReference>
<protein>
    <submittedName>
        <fullName evidence="2">GGDEF domain-containing protein</fullName>
    </submittedName>
</protein>
<evidence type="ECO:0000259" key="1">
    <source>
        <dbReference type="PROSITE" id="PS50887"/>
    </source>
</evidence>
<dbReference type="InterPro" id="IPR029787">
    <property type="entry name" value="Nucleotide_cyclase"/>
</dbReference>
<dbReference type="NCBIfam" id="TIGR00254">
    <property type="entry name" value="GGDEF"/>
    <property type="match status" value="1"/>
</dbReference>
<reference evidence="2" key="1">
    <citation type="submission" date="2022-06" db="EMBL/GenBank/DDBJ databases">
        <title>Devosia sp. XJ19-45 genome assembly.</title>
        <authorList>
            <person name="Li B."/>
            <person name="Cai M."/>
            <person name="Nie G."/>
            <person name="Li W."/>
        </authorList>
    </citation>
    <scope>NUCLEOTIDE SEQUENCE</scope>
    <source>
        <strain evidence="2">XJ19-45</strain>
    </source>
</reference>
<name>A0A9Q4AQG3_9HYPH</name>
<comment type="caution">
    <text evidence="2">The sequence shown here is derived from an EMBL/GenBank/DDBJ whole genome shotgun (WGS) entry which is preliminary data.</text>
</comment>
<sequence length="188" mass="20109">MAKSWLEWVAGMGDVSWDRRMHPAPDIPPLQPTDFDPLTGTLNWVKFTEVLEATRSQSAGALLVVDLDDRSSAIDMIATEHGADVLPWLAQAIRQAVRADDLVSHLHGYRFAVLLRGAAPEVATSVADRVRESVEDTMFTTVAGAARLGVAIGGVIFDSSGSREGDLVQSAAANLDAAQSTASQVKIR</sequence>
<evidence type="ECO:0000313" key="3">
    <source>
        <dbReference type="Proteomes" id="UP001060275"/>
    </source>
</evidence>
<dbReference type="SMART" id="SM00267">
    <property type="entry name" value="GGDEF"/>
    <property type="match status" value="1"/>
</dbReference>
<dbReference type="SUPFAM" id="SSF55073">
    <property type="entry name" value="Nucleotide cyclase"/>
    <property type="match status" value="1"/>
</dbReference>
<dbReference type="PANTHER" id="PTHR33121">
    <property type="entry name" value="CYCLIC DI-GMP PHOSPHODIESTERASE PDEF"/>
    <property type="match status" value="1"/>
</dbReference>
<dbReference type="AlphaFoldDB" id="A0A9Q4AQG3"/>